<dbReference type="OMA" id="GREMHNT"/>
<dbReference type="Ensembl" id="ENSTNIT00000000432.1">
    <property type="protein sequence ID" value="ENSTNIP00000003716.1"/>
    <property type="gene ID" value="ENSTNIG00000000797.1"/>
</dbReference>
<dbReference type="HOGENOM" id="CLU_134782_0_0_1"/>
<keyword evidence="6" id="KW-1185">Reference proteome</keyword>
<evidence type="ECO:0000313" key="5">
    <source>
        <dbReference type="Ensembl" id="ENSTNIP00000008513.1"/>
    </source>
</evidence>
<keyword evidence="3" id="KW-0732">Signal</keyword>
<evidence type="ECO:0000256" key="2">
    <source>
        <dbReference type="ARBA" id="ARBA00022525"/>
    </source>
</evidence>
<protein>
    <submittedName>
        <fullName evidence="5">Uncharacterized protein</fullName>
    </submittedName>
</protein>
<organism evidence="5 6">
    <name type="scientific">Tetraodon nigroviridis</name>
    <name type="common">Spotted green pufferfish</name>
    <name type="synonym">Chelonodon nigroviridis</name>
    <dbReference type="NCBI Taxonomy" id="99883"/>
    <lineage>
        <taxon>Eukaryota</taxon>
        <taxon>Metazoa</taxon>
        <taxon>Chordata</taxon>
        <taxon>Craniata</taxon>
        <taxon>Vertebrata</taxon>
        <taxon>Euteleostomi</taxon>
        <taxon>Actinopterygii</taxon>
        <taxon>Neopterygii</taxon>
        <taxon>Teleostei</taxon>
        <taxon>Neoteleostei</taxon>
        <taxon>Acanthomorphata</taxon>
        <taxon>Eupercaria</taxon>
        <taxon>Tetraodontiformes</taxon>
        <taxon>Tetradontoidea</taxon>
        <taxon>Tetraodontidae</taxon>
        <taxon>Tetraodon</taxon>
    </lineage>
</organism>
<keyword evidence="4" id="KW-0325">Glycoprotein</keyword>
<evidence type="ECO:0000256" key="4">
    <source>
        <dbReference type="ARBA" id="ARBA00023180"/>
    </source>
</evidence>
<dbReference type="Ensembl" id="ENSTNIT00000008681.1">
    <property type="protein sequence ID" value="ENSTNIP00000008513.1"/>
    <property type="gene ID" value="ENSTNIG00000005796.1"/>
</dbReference>
<comment type="subcellular location">
    <subcellularLocation>
        <location evidence="1">Secreted</location>
    </subcellularLocation>
</comment>
<dbReference type="PANTHER" id="PTHR14093">
    <property type="entry name" value="HLA CLASS II GAMMA CHAIN"/>
    <property type="match status" value="1"/>
</dbReference>
<dbReference type="Proteomes" id="UP000007303">
    <property type="component" value="Unassembled WGS sequence"/>
</dbReference>
<accession>H3CJT4</accession>
<evidence type="ECO:0000256" key="1">
    <source>
        <dbReference type="ARBA" id="ARBA00004613"/>
    </source>
</evidence>
<keyword evidence="2" id="KW-0964">Secreted</keyword>
<dbReference type="GeneTree" id="ENSGT00940000170010"/>
<dbReference type="GO" id="GO:0005615">
    <property type="term" value="C:extracellular space"/>
    <property type="evidence" value="ECO:0007669"/>
    <property type="project" value="TreeGrafter"/>
</dbReference>
<evidence type="ECO:0000256" key="3">
    <source>
        <dbReference type="ARBA" id="ARBA00022729"/>
    </source>
</evidence>
<dbReference type="PANTHER" id="PTHR14093:SF19">
    <property type="entry name" value="THYROGLOBULIN"/>
    <property type="match status" value="1"/>
</dbReference>
<evidence type="ECO:0000313" key="6">
    <source>
        <dbReference type="Proteomes" id="UP000007303"/>
    </source>
</evidence>
<dbReference type="InterPro" id="IPR052001">
    <property type="entry name" value="MHC-II_Gamma/Thyroglobulin"/>
</dbReference>
<dbReference type="Gene3D" id="4.10.800.10">
    <property type="entry name" value="Thyroglobulin type-1"/>
    <property type="match status" value="1"/>
</dbReference>
<reference evidence="5" key="2">
    <citation type="submission" date="2025-05" db="UniProtKB">
        <authorList>
            <consortium name="Ensembl"/>
        </authorList>
    </citation>
    <scope>IDENTIFICATION</scope>
</reference>
<reference evidence="6" key="1">
    <citation type="journal article" date="2004" name="Nature">
        <title>Genome duplication in the teleost fish Tetraodon nigroviridis reveals the early vertebrate proto-karyotype.</title>
        <authorList>
            <person name="Jaillon O."/>
            <person name="Aury J.-M."/>
            <person name="Brunet F."/>
            <person name="Petit J.-L."/>
            <person name="Stange-Thomann N."/>
            <person name="Mauceli E."/>
            <person name="Bouneau L."/>
            <person name="Fischer C."/>
            <person name="Ozouf-Costaz C."/>
            <person name="Bernot A."/>
            <person name="Nicaud S."/>
            <person name="Jaffe D."/>
            <person name="Fisher S."/>
            <person name="Lutfalla G."/>
            <person name="Dossat C."/>
            <person name="Segurens B."/>
            <person name="Dasilva C."/>
            <person name="Salanoubat M."/>
            <person name="Levy M."/>
            <person name="Boudet N."/>
            <person name="Castellano S."/>
            <person name="Anthouard V."/>
            <person name="Jubin C."/>
            <person name="Castelli V."/>
            <person name="Katinka M."/>
            <person name="Vacherie B."/>
            <person name="Biemont C."/>
            <person name="Skalli Z."/>
            <person name="Cattolico L."/>
            <person name="Poulain J."/>
            <person name="De Berardinis V."/>
            <person name="Cruaud C."/>
            <person name="Duprat S."/>
            <person name="Brottier P."/>
            <person name="Coutanceau J.-P."/>
            <person name="Gouzy J."/>
            <person name="Parra G."/>
            <person name="Lardier G."/>
            <person name="Chapple C."/>
            <person name="McKernan K.J."/>
            <person name="McEwan P."/>
            <person name="Bosak S."/>
            <person name="Kellis M."/>
            <person name="Volff J.-N."/>
            <person name="Guigo R."/>
            <person name="Zody M.C."/>
            <person name="Mesirov J."/>
            <person name="Lindblad-Toh K."/>
            <person name="Birren B."/>
            <person name="Nusbaum C."/>
            <person name="Kahn D."/>
            <person name="Robinson-Rechavi M."/>
            <person name="Laudet V."/>
            <person name="Schachter V."/>
            <person name="Quetier F."/>
            <person name="Saurin W."/>
            <person name="Scarpelli C."/>
            <person name="Wincker P."/>
            <person name="Lander E.S."/>
            <person name="Weissenbach J."/>
            <person name="Roest Crollius H."/>
        </authorList>
    </citation>
    <scope>NUCLEOTIDE SEQUENCE [LARGE SCALE GENOMIC DNA]</scope>
</reference>
<dbReference type="STRING" id="99883.ENSTNIP00000003716"/>
<dbReference type="AlphaFoldDB" id="H3CJT4"/>
<name>H3CJT4_TETNG</name>
<dbReference type="SUPFAM" id="SSF57610">
    <property type="entry name" value="Thyroglobulin type-1 domain"/>
    <property type="match status" value="1"/>
</dbReference>
<proteinExistence type="predicted"/>
<dbReference type="GO" id="GO:0006590">
    <property type="term" value="P:thyroid hormone generation"/>
    <property type="evidence" value="ECO:0007669"/>
    <property type="project" value="TreeGrafter"/>
</dbReference>
<sequence>CDESGTFLPVQCVFINTTTGTHLDLMSIFSSFPEAFETFAGFRKLFPTVSSYCFCSDSRGREMHNTGVELLLSDVYDSAFVAHPPIHTFAQSNIYQVLQRRMLAVRLAVTGHFRCPSSCEEEQRSAKEALNV</sequence>
<dbReference type="InterPro" id="IPR036857">
    <property type="entry name" value="Thyroglobulin_1_sf"/>
</dbReference>